<dbReference type="NCBIfam" id="TIGR01409">
    <property type="entry name" value="TAT_signal_seq"/>
    <property type="match status" value="1"/>
</dbReference>
<dbReference type="InterPro" id="IPR006311">
    <property type="entry name" value="TAT_signal"/>
</dbReference>
<evidence type="ECO:0000313" key="5">
    <source>
        <dbReference type="EMBL" id="KML56532.1"/>
    </source>
</evidence>
<keyword evidence="3" id="KW-0378">Hydrolase</keyword>
<dbReference type="AlphaFoldDB" id="A0A0J5X0H4"/>
<feature type="domain" description="Bacterial phospholipase C C-terminal" evidence="4">
    <location>
        <begin position="602"/>
        <end position="683"/>
    </location>
</feature>
<dbReference type="InterPro" id="IPR007312">
    <property type="entry name" value="Phosphoesterase"/>
</dbReference>
<dbReference type="CDD" id="cd16014">
    <property type="entry name" value="PLC"/>
    <property type="match status" value="1"/>
</dbReference>
<dbReference type="SUPFAM" id="SSF53649">
    <property type="entry name" value="Alkaline phosphatase-like"/>
    <property type="match status" value="1"/>
</dbReference>
<gene>
    <name evidence="5" type="ORF">VL15_15795</name>
</gene>
<name>A0A0J5X0H4_BURCE</name>
<dbReference type="PANTHER" id="PTHR31956">
    <property type="entry name" value="NON-SPECIFIC PHOSPHOLIPASE C4-RELATED"/>
    <property type="match status" value="1"/>
</dbReference>
<evidence type="ECO:0000256" key="2">
    <source>
        <dbReference type="ARBA" id="ARBA00012018"/>
    </source>
</evidence>
<dbReference type="InterPro" id="IPR008475">
    <property type="entry name" value="PLipase_C_C"/>
</dbReference>
<dbReference type="Pfam" id="PF05506">
    <property type="entry name" value="PLipase_C_C"/>
    <property type="match status" value="2"/>
</dbReference>
<dbReference type="RefSeq" id="WP_048246603.1">
    <property type="nucleotide sequence ID" value="NZ_LDWR01000026.1"/>
</dbReference>
<feature type="domain" description="Bacterial phospholipase C C-terminal" evidence="4">
    <location>
        <begin position="509"/>
        <end position="592"/>
    </location>
</feature>
<evidence type="ECO:0000259" key="4">
    <source>
        <dbReference type="Pfam" id="PF05506"/>
    </source>
</evidence>
<dbReference type="EMBL" id="LDWR01000026">
    <property type="protein sequence ID" value="KML56532.1"/>
    <property type="molecule type" value="Genomic_DNA"/>
</dbReference>
<dbReference type="Pfam" id="PF04185">
    <property type="entry name" value="Phosphoesterase"/>
    <property type="match status" value="1"/>
</dbReference>
<dbReference type="InterPro" id="IPR017767">
    <property type="entry name" value="PC-PLC"/>
</dbReference>
<dbReference type="InterPro" id="IPR019546">
    <property type="entry name" value="TAT_signal_bac_arc"/>
</dbReference>
<evidence type="ECO:0000256" key="1">
    <source>
        <dbReference type="ARBA" id="ARBA00009717"/>
    </source>
</evidence>
<organism evidence="5 6">
    <name type="scientific">Burkholderia cepacia</name>
    <name type="common">Pseudomonas cepacia</name>
    <dbReference type="NCBI Taxonomy" id="292"/>
    <lineage>
        <taxon>Bacteria</taxon>
        <taxon>Pseudomonadati</taxon>
        <taxon>Pseudomonadota</taxon>
        <taxon>Betaproteobacteria</taxon>
        <taxon>Burkholderiales</taxon>
        <taxon>Burkholderiaceae</taxon>
        <taxon>Burkholderia</taxon>
        <taxon>Burkholderia cepacia complex</taxon>
    </lineage>
</organism>
<dbReference type="Gene3D" id="3.40.720.10">
    <property type="entry name" value="Alkaline Phosphatase, subunit A"/>
    <property type="match status" value="2"/>
</dbReference>
<dbReference type="PROSITE" id="PS51318">
    <property type="entry name" value="TAT"/>
    <property type="match status" value="1"/>
</dbReference>
<dbReference type="PATRIC" id="fig|292.27.peg.3120"/>
<dbReference type="GO" id="GO:0016042">
    <property type="term" value="P:lipid catabolic process"/>
    <property type="evidence" value="ECO:0007669"/>
    <property type="project" value="InterPro"/>
</dbReference>
<comment type="caution">
    <text evidence="5">The sequence shown here is derived from an EMBL/GenBank/DDBJ whole genome shotgun (WGS) entry which is preliminary data.</text>
</comment>
<dbReference type="GO" id="GO:0034480">
    <property type="term" value="F:phosphatidylcholine phospholipase C activity"/>
    <property type="evidence" value="ECO:0007669"/>
    <property type="project" value="UniProtKB-EC"/>
</dbReference>
<dbReference type="NCBIfam" id="TIGR03396">
    <property type="entry name" value="PC_PLC"/>
    <property type="match status" value="1"/>
</dbReference>
<comment type="similarity">
    <text evidence="1">Belongs to the bacterial phospholipase C family.</text>
</comment>
<dbReference type="InterPro" id="IPR017850">
    <property type="entry name" value="Alkaline_phosphatase_core_sf"/>
</dbReference>
<dbReference type="Proteomes" id="UP000036338">
    <property type="component" value="Unassembled WGS sequence"/>
</dbReference>
<accession>A0A0J5X0H4</accession>
<dbReference type="PANTHER" id="PTHR31956:SF1">
    <property type="entry name" value="NON-SPECIFIC PHOSPHOLIPASE C1"/>
    <property type="match status" value="1"/>
</dbReference>
<reference evidence="5 6" key="1">
    <citation type="submission" date="2015-05" db="EMBL/GenBank/DDBJ databases">
        <title>Draft genome of Burkholderia cepacia LK29.</title>
        <authorList>
            <person name="Chan X.Y."/>
        </authorList>
    </citation>
    <scope>NUCLEOTIDE SEQUENCE [LARGE SCALE GENOMIC DNA]</scope>
    <source>
        <strain evidence="5 6">LK29</strain>
    </source>
</reference>
<protein>
    <recommendedName>
        <fullName evidence="2">phospholipase C</fullName>
        <ecNumber evidence="2">3.1.4.3</ecNumber>
    </recommendedName>
</protein>
<dbReference type="EC" id="3.1.4.3" evidence="2"/>
<evidence type="ECO:0000313" key="6">
    <source>
        <dbReference type="Proteomes" id="UP000036338"/>
    </source>
</evidence>
<evidence type="ECO:0000256" key="3">
    <source>
        <dbReference type="ARBA" id="ARBA00022801"/>
    </source>
</evidence>
<sequence length="704" mass="76267">MATHSRRDFLKFSAGLAGATAATALLPESIRKALAIEPNTVTGTIQDVQHIVVFMQENRSFDHYLGHLSGVRGYNDRFPVTLPNGKPVWFQPRQEDKTSVIAPFRYDTTIPGVNAQCIGGLPHTWATTHGAIDNGRADQWAVQKSNMTMGYHVRDDIPFHYALADAFTVCDNYFCSIPGNTHPNRMYLMTGMVDPLGTGGGPLLDNTDYIDNQFDKIQLPPFSWTTYPERLEKAGISWQIYQQGTGFDNFTGNYGTNMLACFNNFVNAPAGSSLQTRGMSTRSITQLKADVQANALPQVSWLLPPAAYSEHPKFTPLYGAYYLSNILDALTSNPDVWSKTVLLIMYDENDGFFDHVVPPSAPTLPGSGMSTVDVSLERHNVVTSTQTGTYTADNLPYGLGPRVPMFVVSPWSKGGFVCSQVFDHTSVLQFIEKRFGVVETNISPWRRAICGDLTSALDFSKSDATLPTLPSTQAYVAQADLQCSRASSQTAPASTAQQVVTAQEPGTRPARALPYELHVTGQLGAQGYAVTFANTGTQGAHFWVYTGDPTAMPRRYTVEAGKQLTDTWALDANGNYLVSVWGPNGYFRRFAGSAAADAGAKPEITPCYDAANGDVYVTLANAGASALTVTATDVAYGGPARTLTIPPGQRIEAHWDLSCSSHWYDLQFAVAGNAGWTRRIAGHVETGKASLTDPAAVAPTTTPI</sequence>
<proteinExistence type="inferred from homology"/>